<keyword evidence="1" id="KW-0812">Transmembrane</keyword>
<keyword evidence="3" id="KW-1185">Reference proteome</keyword>
<dbReference type="AlphaFoldDB" id="A0AAV4YA29"/>
<organism evidence="2 3">
    <name type="scientific">Caerostris extrusa</name>
    <name type="common">Bark spider</name>
    <name type="synonym">Caerostris bankana</name>
    <dbReference type="NCBI Taxonomy" id="172846"/>
    <lineage>
        <taxon>Eukaryota</taxon>
        <taxon>Metazoa</taxon>
        <taxon>Ecdysozoa</taxon>
        <taxon>Arthropoda</taxon>
        <taxon>Chelicerata</taxon>
        <taxon>Arachnida</taxon>
        <taxon>Araneae</taxon>
        <taxon>Araneomorphae</taxon>
        <taxon>Entelegynae</taxon>
        <taxon>Araneoidea</taxon>
        <taxon>Araneidae</taxon>
        <taxon>Caerostris</taxon>
    </lineage>
</organism>
<gene>
    <name evidence="2" type="ORF">CEXT_63481</name>
</gene>
<keyword evidence="1" id="KW-1133">Transmembrane helix</keyword>
<comment type="caution">
    <text evidence="2">The sequence shown here is derived from an EMBL/GenBank/DDBJ whole genome shotgun (WGS) entry which is preliminary data.</text>
</comment>
<sequence>MKHFDVSAIHRALAGALRVSGGERAEPEPATCLAWLGLLRFSMHHFFRLFGGICNYALYFSSTVLWQHNALKLTVTFAGFIASTLSYTQCRFLASIQRLVCVYSAVIMDFMAFPFFLPSSIISASVKLPY</sequence>
<feature type="transmembrane region" description="Helical" evidence="1">
    <location>
        <begin position="70"/>
        <end position="88"/>
    </location>
</feature>
<evidence type="ECO:0000256" key="1">
    <source>
        <dbReference type="SAM" id="Phobius"/>
    </source>
</evidence>
<accession>A0AAV4YA29</accession>
<keyword evidence="1" id="KW-0472">Membrane</keyword>
<evidence type="ECO:0000313" key="2">
    <source>
        <dbReference type="EMBL" id="GIZ03818.1"/>
    </source>
</evidence>
<proteinExistence type="predicted"/>
<dbReference type="EMBL" id="BPLR01019000">
    <property type="protein sequence ID" value="GIZ03818.1"/>
    <property type="molecule type" value="Genomic_DNA"/>
</dbReference>
<protein>
    <submittedName>
        <fullName evidence="2">Uncharacterized protein</fullName>
    </submittedName>
</protein>
<name>A0AAV4YA29_CAEEX</name>
<dbReference type="Proteomes" id="UP001054945">
    <property type="component" value="Unassembled WGS sequence"/>
</dbReference>
<feature type="transmembrane region" description="Helical" evidence="1">
    <location>
        <begin position="100"/>
        <end position="122"/>
    </location>
</feature>
<feature type="transmembrane region" description="Helical" evidence="1">
    <location>
        <begin position="46"/>
        <end position="64"/>
    </location>
</feature>
<evidence type="ECO:0000313" key="3">
    <source>
        <dbReference type="Proteomes" id="UP001054945"/>
    </source>
</evidence>
<reference evidence="2 3" key="1">
    <citation type="submission" date="2021-06" db="EMBL/GenBank/DDBJ databases">
        <title>Caerostris extrusa draft genome.</title>
        <authorList>
            <person name="Kono N."/>
            <person name="Arakawa K."/>
        </authorList>
    </citation>
    <scope>NUCLEOTIDE SEQUENCE [LARGE SCALE GENOMIC DNA]</scope>
</reference>